<protein>
    <recommendedName>
        <fullName evidence="3">Replicative helicase inhibitor G39P N-terminal domain-containing protein</fullName>
    </recommendedName>
</protein>
<evidence type="ECO:0000313" key="2">
    <source>
        <dbReference type="Proteomes" id="UP001432062"/>
    </source>
</evidence>
<dbReference type="Proteomes" id="UP001432062">
    <property type="component" value="Chromosome"/>
</dbReference>
<keyword evidence="2" id="KW-1185">Reference proteome</keyword>
<evidence type="ECO:0000313" key="1">
    <source>
        <dbReference type="EMBL" id="WUV42867.1"/>
    </source>
</evidence>
<sequence>MTPIEIATAAYATAAAIDPSMPEPTRLRIQAWASLLDGQDFGVTEAVQAVQDYYRKPNRFPIKPGDIIAAVKTMPVTSSPERISAFIDRWSAHPYSTAIQTMTGMDWCPPYPPPAKAGIDVNDPDALRAFHQREFKKWVEKNRGELVSRALANGEQLELLP</sequence>
<dbReference type="RefSeq" id="WP_329405485.1">
    <property type="nucleotide sequence ID" value="NZ_CP109441.1"/>
</dbReference>
<evidence type="ECO:0008006" key="3">
    <source>
        <dbReference type="Google" id="ProtNLM"/>
    </source>
</evidence>
<proteinExistence type="predicted"/>
<accession>A0ABZ1YI12</accession>
<name>A0ABZ1YI12_9NOCA</name>
<reference evidence="1" key="1">
    <citation type="submission" date="2022-10" db="EMBL/GenBank/DDBJ databases">
        <title>The complete genomes of actinobacterial strains from the NBC collection.</title>
        <authorList>
            <person name="Joergensen T.S."/>
            <person name="Alvarez Arevalo M."/>
            <person name="Sterndorff E.B."/>
            <person name="Faurdal D."/>
            <person name="Vuksanovic O."/>
            <person name="Mourched A.-S."/>
            <person name="Charusanti P."/>
            <person name="Shaw S."/>
            <person name="Blin K."/>
            <person name="Weber T."/>
        </authorList>
    </citation>
    <scope>NUCLEOTIDE SEQUENCE</scope>
    <source>
        <strain evidence="1">NBC_01482</strain>
    </source>
</reference>
<organism evidence="1 2">
    <name type="scientific">Nocardia vinacea</name>
    <dbReference type="NCBI Taxonomy" id="96468"/>
    <lineage>
        <taxon>Bacteria</taxon>
        <taxon>Bacillati</taxon>
        <taxon>Actinomycetota</taxon>
        <taxon>Actinomycetes</taxon>
        <taxon>Mycobacteriales</taxon>
        <taxon>Nocardiaceae</taxon>
        <taxon>Nocardia</taxon>
    </lineage>
</organism>
<gene>
    <name evidence="1" type="ORF">OG563_26855</name>
</gene>
<dbReference type="EMBL" id="CP109441">
    <property type="protein sequence ID" value="WUV42867.1"/>
    <property type="molecule type" value="Genomic_DNA"/>
</dbReference>